<reference evidence="5" key="1">
    <citation type="submission" date="2023-07" db="EMBL/GenBank/DDBJ databases">
        <authorList>
            <person name="Deng Y."/>
            <person name="Zhang Y.-Q."/>
        </authorList>
    </citation>
    <scope>NUCLEOTIDE SEQUENCE [LARGE SCALE GENOMIC DNA]</scope>
    <source>
        <strain evidence="5">CPCC 205710</strain>
    </source>
</reference>
<comment type="caution">
    <text evidence="4">The sequence shown here is derived from an EMBL/GenBank/DDBJ whole genome shotgun (WGS) entry which is preliminary data.</text>
</comment>
<feature type="domain" description="Fumarylacetoacetase-like C-terminal" evidence="3">
    <location>
        <begin position="94"/>
        <end position="298"/>
    </location>
</feature>
<dbReference type="Pfam" id="PF01557">
    <property type="entry name" value="FAA_hydrolase"/>
    <property type="match status" value="1"/>
</dbReference>
<dbReference type="SUPFAM" id="SSF56529">
    <property type="entry name" value="FAH"/>
    <property type="match status" value="1"/>
</dbReference>
<dbReference type="InterPro" id="IPR036663">
    <property type="entry name" value="Fumarylacetoacetase_C_sf"/>
</dbReference>
<dbReference type="Proteomes" id="UP001206639">
    <property type="component" value="Unassembled WGS sequence"/>
</dbReference>
<comment type="similarity">
    <text evidence="1">Belongs to the FAH family.</text>
</comment>
<name>A0ABT2M6Y1_9MYCO</name>
<dbReference type="PANTHER" id="PTHR42796:SF4">
    <property type="entry name" value="FUMARYLACETOACETATE HYDROLASE DOMAIN-CONTAINING PROTEIN 2A"/>
    <property type="match status" value="1"/>
</dbReference>
<protein>
    <submittedName>
        <fullName evidence="4">Fumarylacetoacetate hydrolase family protein</fullName>
    </submittedName>
</protein>
<organism evidence="4 5">
    <name type="scientific">Mycobacterium deserti</name>
    <dbReference type="NCBI Taxonomy" id="2978347"/>
    <lineage>
        <taxon>Bacteria</taxon>
        <taxon>Bacillati</taxon>
        <taxon>Actinomycetota</taxon>
        <taxon>Actinomycetes</taxon>
        <taxon>Mycobacteriales</taxon>
        <taxon>Mycobacteriaceae</taxon>
        <taxon>Mycobacterium</taxon>
    </lineage>
</organism>
<keyword evidence="4" id="KW-0378">Hydrolase</keyword>
<dbReference type="Gene3D" id="3.90.850.10">
    <property type="entry name" value="Fumarylacetoacetase-like, C-terminal domain"/>
    <property type="match status" value="1"/>
</dbReference>
<evidence type="ECO:0000313" key="4">
    <source>
        <dbReference type="EMBL" id="MCT7658024.1"/>
    </source>
</evidence>
<proteinExistence type="inferred from homology"/>
<dbReference type="GO" id="GO:0016787">
    <property type="term" value="F:hydrolase activity"/>
    <property type="evidence" value="ECO:0007669"/>
    <property type="project" value="UniProtKB-KW"/>
</dbReference>
<dbReference type="InterPro" id="IPR011234">
    <property type="entry name" value="Fumarylacetoacetase-like_C"/>
</dbReference>
<dbReference type="EMBL" id="JAODWD010000002">
    <property type="protein sequence ID" value="MCT7658024.1"/>
    <property type="molecule type" value="Genomic_DNA"/>
</dbReference>
<evidence type="ECO:0000313" key="5">
    <source>
        <dbReference type="Proteomes" id="UP001206639"/>
    </source>
</evidence>
<evidence type="ECO:0000256" key="2">
    <source>
        <dbReference type="ARBA" id="ARBA00022723"/>
    </source>
</evidence>
<dbReference type="InterPro" id="IPR051121">
    <property type="entry name" value="FAH"/>
</dbReference>
<sequence>METDPKFSQSLGWTAAALAKDKSGGLTMAYATYLQDGTTQVGEVHGDQLIPLSGIAELGTGTVPETLAAAVRDESAAVPVADVTMCPVVPNPSKVICVGLNYRDHIHETRRETPKYPVLFPKYASNLIGAYDDIVLPPEVAQPDYEGELAVVIGRAGRRISEDDAPDYVLGYTVANDVTMRDFQYKTHQWMQGKAWDASTPVGPILVRPEEIDLDAAGIRTLLNGEKVQESEINQLLFTVPNLIATISVFTELRPGDLILTGTPGGVGYRRDPQLLLSDGDSVIVEIDGIGATKNTVRTST</sequence>
<evidence type="ECO:0000259" key="3">
    <source>
        <dbReference type="Pfam" id="PF01557"/>
    </source>
</evidence>
<accession>A0ABT2M6Y1</accession>
<gene>
    <name evidence="4" type="ORF">N4S67_06280</name>
</gene>
<keyword evidence="2" id="KW-0479">Metal-binding</keyword>
<dbReference type="PANTHER" id="PTHR42796">
    <property type="entry name" value="FUMARYLACETOACETATE HYDROLASE DOMAIN-CONTAINING PROTEIN 2A-RELATED"/>
    <property type="match status" value="1"/>
</dbReference>
<evidence type="ECO:0000256" key="1">
    <source>
        <dbReference type="ARBA" id="ARBA00010211"/>
    </source>
</evidence>
<keyword evidence="5" id="KW-1185">Reference proteome</keyword>
<dbReference type="RefSeq" id="WP_260992114.1">
    <property type="nucleotide sequence ID" value="NZ_JAODWD010000002.1"/>
</dbReference>